<name>A0A9D5CZ83_9LILI</name>
<evidence type="ECO:0000313" key="2">
    <source>
        <dbReference type="Proteomes" id="UP001085076"/>
    </source>
</evidence>
<dbReference type="AlphaFoldDB" id="A0A9D5CZ83"/>
<gene>
    <name evidence="1" type="ORF">J5N97_009353</name>
</gene>
<reference evidence="1" key="1">
    <citation type="submission" date="2021-03" db="EMBL/GenBank/DDBJ databases">
        <authorList>
            <person name="Li Z."/>
            <person name="Yang C."/>
        </authorList>
    </citation>
    <scope>NUCLEOTIDE SEQUENCE</scope>
    <source>
        <strain evidence="1">Dzin_1.0</strain>
        <tissue evidence="1">Leaf</tissue>
    </source>
</reference>
<dbReference type="EMBL" id="JAGGNH010000002">
    <property type="protein sequence ID" value="KAJ0981098.1"/>
    <property type="molecule type" value="Genomic_DNA"/>
</dbReference>
<dbReference type="Proteomes" id="UP001085076">
    <property type="component" value="Miscellaneous, Linkage group lg02"/>
</dbReference>
<evidence type="ECO:0000313" key="1">
    <source>
        <dbReference type="EMBL" id="KAJ0981098.1"/>
    </source>
</evidence>
<keyword evidence="2" id="KW-1185">Reference proteome</keyword>
<accession>A0A9D5CZ83</accession>
<proteinExistence type="predicted"/>
<protein>
    <submittedName>
        <fullName evidence="1">Uncharacterized protein</fullName>
    </submittedName>
</protein>
<sequence length="112" mass="12827">MERWWQADWQQTNGLNGSIPGLFGSLDISSNIERFVDMLEKGYNGYMIRHDQAYVDNLSCVVFDTFRLPLWFWWNLWAIKLCGADFVGIDGRSSGLSFVPGRLATLCPVLCK</sequence>
<organism evidence="1 2">
    <name type="scientific">Dioscorea zingiberensis</name>
    <dbReference type="NCBI Taxonomy" id="325984"/>
    <lineage>
        <taxon>Eukaryota</taxon>
        <taxon>Viridiplantae</taxon>
        <taxon>Streptophyta</taxon>
        <taxon>Embryophyta</taxon>
        <taxon>Tracheophyta</taxon>
        <taxon>Spermatophyta</taxon>
        <taxon>Magnoliopsida</taxon>
        <taxon>Liliopsida</taxon>
        <taxon>Dioscoreales</taxon>
        <taxon>Dioscoreaceae</taxon>
        <taxon>Dioscorea</taxon>
    </lineage>
</organism>
<comment type="caution">
    <text evidence="1">The sequence shown here is derived from an EMBL/GenBank/DDBJ whole genome shotgun (WGS) entry which is preliminary data.</text>
</comment>
<reference evidence="1" key="2">
    <citation type="journal article" date="2022" name="Hortic Res">
        <title>The genome of Dioscorea zingiberensis sheds light on the biosynthesis, origin and evolution of the medicinally important diosgenin saponins.</title>
        <authorList>
            <person name="Li Y."/>
            <person name="Tan C."/>
            <person name="Li Z."/>
            <person name="Guo J."/>
            <person name="Li S."/>
            <person name="Chen X."/>
            <person name="Wang C."/>
            <person name="Dai X."/>
            <person name="Yang H."/>
            <person name="Song W."/>
            <person name="Hou L."/>
            <person name="Xu J."/>
            <person name="Tong Z."/>
            <person name="Xu A."/>
            <person name="Yuan X."/>
            <person name="Wang W."/>
            <person name="Yang Q."/>
            <person name="Chen L."/>
            <person name="Sun Z."/>
            <person name="Wang K."/>
            <person name="Pan B."/>
            <person name="Chen J."/>
            <person name="Bao Y."/>
            <person name="Liu F."/>
            <person name="Qi X."/>
            <person name="Gang D.R."/>
            <person name="Wen J."/>
            <person name="Li J."/>
        </authorList>
    </citation>
    <scope>NUCLEOTIDE SEQUENCE</scope>
    <source>
        <strain evidence="1">Dzin_1.0</strain>
    </source>
</reference>